<dbReference type="CDD" id="cd09620">
    <property type="entry name" value="CBM9_like_3"/>
    <property type="match status" value="1"/>
</dbReference>
<accession>A0ABU1AZQ4</accession>
<keyword evidence="2" id="KW-1185">Reference proteome</keyword>
<proteinExistence type="predicted"/>
<dbReference type="Gene3D" id="2.60.40.1190">
    <property type="match status" value="1"/>
</dbReference>
<reference evidence="1 2" key="1">
    <citation type="submission" date="2023-04" db="EMBL/GenBank/DDBJ databases">
        <title>A novel bacteria isolated from coastal sediment.</title>
        <authorList>
            <person name="Liu X.-J."/>
            <person name="Du Z.-J."/>
        </authorList>
    </citation>
    <scope>NUCLEOTIDE SEQUENCE [LARGE SCALE GENOMIC DNA]</scope>
    <source>
        <strain evidence="1 2">SDUM461003</strain>
    </source>
</reference>
<comment type="caution">
    <text evidence="1">The sequence shown here is derived from an EMBL/GenBank/DDBJ whole genome shotgun (WGS) entry which is preliminary data.</text>
</comment>
<gene>
    <name evidence="1" type="ORF">QEH52_14500</name>
</gene>
<name>A0ABU1AZQ4_9BACT</name>
<dbReference type="Proteomes" id="UP001225316">
    <property type="component" value="Unassembled WGS sequence"/>
</dbReference>
<dbReference type="RefSeq" id="WP_308951394.1">
    <property type="nucleotide sequence ID" value="NZ_JARXHW010000039.1"/>
</dbReference>
<evidence type="ECO:0000313" key="2">
    <source>
        <dbReference type="Proteomes" id="UP001225316"/>
    </source>
</evidence>
<dbReference type="EMBL" id="JARXHW010000039">
    <property type="protein sequence ID" value="MDQ8208734.1"/>
    <property type="molecule type" value="Genomic_DNA"/>
</dbReference>
<protein>
    <submittedName>
        <fullName evidence="1">Carbohydrate-binding family 9-like protein</fullName>
    </submittedName>
</protein>
<sequence>MTDSSPATTSTLLLPAKHVERFELAQPWFEENESQFRQGSVELQWTPHALLVHAKLEDEQIYTSSDADNQHMWELGDVFEVFLQIEGHEDYFELHITPANTRFHAHKPNVPGNDPSSGEWKPIDHWLVSPIGFDAQASPIEGGWQAALQIPPSVLGLESFAPGTEIRIAFARYDGAPQRQPTLSASAPHALSDTITFHIPADWHRIVLNK</sequence>
<dbReference type="SUPFAM" id="SSF49344">
    <property type="entry name" value="CBD9-like"/>
    <property type="match status" value="1"/>
</dbReference>
<organism evidence="1 2">
    <name type="scientific">Thalassobacterium maritimum</name>
    <dbReference type="NCBI Taxonomy" id="3041265"/>
    <lineage>
        <taxon>Bacteria</taxon>
        <taxon>Pseudomonadati</taxon>
        <taxon>Verrucomicrobiota</taxon>
        <taxon>Opitutia</taxon>
        <taxon>Puniceicoccales</taxon>
        <taxon>Coraliomargaritaceae</taxon>
        <taxon>Thalassobacterium</taxon>
    </lineage>
</organism>
<evidence type="ECO:0000313" key="1">
    <source>
        <dbReference type="EMBL" id="MDQ8208734.1"/>
    </source>
</evidence>